<dbReference type="Pfam" id="PF04389">
    <property type="entry name" value="Peptidase_M28"/>
    <property type="match status" value="1"/>
</dbReference>
<evidence type="ECO:0000256" key="1">
    <source>
        <dbReference type="SAM" id="MobiDB-lite"/>
    </source>
</evidence>
<evidence type="ECO:0000259" key="3">
    <source>
        <dbReference type="Pfam" id="PF04389"/>
    </source>
</evidence>
<dbReference type="PROSITE" id="PS51257">
    <property type="entry name" value="PROKAR_LIPOPROTEIN"/>
    <property type="match status" value="1"/>
</dbReference>
<comment type="caution">
    <text evidence="4">The sequence shown here is derived from an EMBL/GenBank/DDBJ whole genome shotgun (WGS) entry which is preliminary data.</text>
</comment>
<dbReference type="RefSeq" id="WP_143911218.1">
    <property type="nucleotide sequence ID" value="NZ_VLNT01000001.1"/>
</dbReference>
<dbReference type="EMBL" id="VLNT01000001">
    <property type="protein sequence ID" value="TSD68270.1"/>
    <property type="molecule type" value="Genomic_DNA"/>
</dbReference>
<dbReference type="Proteomes" id="UP000316988">
    <property type="component" value="Unassembled WGS sequence"/>
</dbReference>
<feature type="chain" id="PRO_5038678191" evidence="2">
    <location>
        <begin position="29"/>
        <end position="326"/>
    </location>
</feature>
<accession>A0A554SPJ6</accession>
<evidence type="ECO:0000313" key="4">
    <source>
        <dbReference type="EMBL" id="TSD68270.1"/>
    </source>
</evidence>
<feature type="compositionally biased region" description="Low complexity" evidence="1">
    <location>
        <begin position="35"/>
        <end position="47"/>
    </location>
</feature>
<keyword evidence="5" id="KW-1185">Reference proteome</keyword>
<dbReference type="InterPro" id="IPR045175">
    <property type="entry name" value="M28_fam"/>
</dbReference>
<dbReference type="Gene3D" id="3.40.630.10">
    <property type="entry name" value="Zn peptidases"/>
    <property type="match status" value="1"/>
</dbReference>
<gene>
    <name evidence="4" type="ORF">FNM00_01360</name>
</gene>
<evidence type="ECO:0000313" key="5">
    <source>
        <dbReference type="Proteomes" id="UP000316988"/>
    </source>
</evidence>
<dbReference type="AlphaFoldDB" id="A0A554SPJ6"/>
<feature type="signal peptide" evidence="2">
    <location>
        <begin position="1"/>
        <end position="28"/>
    </location>
</feature>
<dbReference type="PANTHER" id="PTHR12147:SF26">
    <property type="entry name" value="PEPTIDASE M28 DOMAIN-CONTAINING PROTEIN"/>
    <property type="match status" value="1"/>
</dbReference>
<dbReference type="OrthoDB" id="345880at2"/>
<feature type="domain" description="Peptidase M28" evidence="3">
    <location>
        <begin position="125"/>
        <end position="316"/>
    </location>
</feature>
<dbReference type="PANTHER" id="PTHR12147">
    <property type="entry name" value="METALLOPEPTIDASE M28 FAMILY MEMBER"/>
    <property type="match status" value="1"/>
</dbReference>
<protein>
    <submittedName>
        <fullName evidence="4">M28 family peptidase</fullName>
    </submittedName>
</protein>
<dbReference type="InterPro" id="IPR007484">
    <property type="entry name" value="Peptidase_M28"/>
</dbReference>
<sequence>MDRSPRPLLVRSLSCVLVLGLVLLGACTGSDTDEAPSPSEQTTASPEPTTPAPPPEADAERILADISHLAETIGPRHGTSEAYGEAADWVEERLTGLGYEVSRQQVDAPAGTTWGVDVPAGDSPNVIADRPGASPTDPHVVVGAHLDTIPVAPGAEDNASGVAVMLELARVVAEAEVPVRFVAFGAEEPRGPGDALHHFGSQQYVAALGDDERAAITAMVALDRVGVPGPEVPICSGDSPNGTIEVRDQLAAAATDGGVPHTVCGGNTTSDHWSFDKAGIPAARLGSIPYAGYHSPQDTVEVVDPAQAGRVAAIMRGWLLENVASP</sequence>
<feature type="region of interest" description="Disordered" evidence="1">
    <location>
        <begin position="30"/>
        <end position="57"/>
    </location>
</feature>
<organism evidence="4 5">
    <name type="scientific">Aeromicrobium piscarium</name>
    <dbReference type="NCBI Taxonomy" id="2590901"/>
    <lineage>
        <taxon>Bacteria</taxon>
        <taxon>Bacillati</taxon>
        <taxon>Actinomycetota</taxon>
        <taxon>Actinomycetes</taxon>
        <taxon>Propionibacteriales</taxon>
        <taxon>Nocardioidaceae</taxon>
        <taxon>Aeromicrobium</taxon>
    </lineage>
</organism>
<evidence type="ECO:0000256" key="2">
    <source>
        <dbReference type="SAM" id="SignalP"/>
    </source>
</evidence>
<dbReference type="SUPFAM" id="SSF53187">
    <property type="entry name" value="Zn-dependent exopeptidases"/>
    <property type="match status" value="1"/>
</dbReference>
<proteinExistence type="predicted"/>
<dbReference type="GO" id="GO:0006508">
    <property type="term" value="P:proteolysis"/>
    <property type="evidence" value="ECO:0007669"/>
    <property type="project" value="InterPro"/>
</dbReference>
<name>A0A554SPJ6_9ACTN</name>
<keyword evidence="2" id="KW-0732">Signal</keyword>
<reference evidence="4 5" key="1">
    <citation type="submission" date="2019-07" db="EMBL/GenBank/DDBJ databases">
        <authorList>
            <person name="Zhao L.H."/>
        </authorList>
    </citation>
    <scope>NUCLEOTIDE SEQUENCE [LARGE SCALE GENOMIC DNA]</scope>
    <source>
        <strain evidence="4 5">Co35</strain>
    </source>
</reference>
<dbReference type="GO" id="GO:0008235">
    <property type="term" value="F:metalloexopeptidase activity"/>
    <property type="evidence" value="ECO:0007669"/>
    <property type="project" value="InterPro"/>
</dbReference>